<evidence type="ECO:0000313" key="4">
    <source>
        <dbReference type="EMBL" id="SDC35564.1"/>
    </source>
</evidence>
<sequence>MRIAVMSDIHGNFEALSAVMSAIETEDIDEIVFLGDLVLKGPEPKDCFQFMKQIKPYIWLKGNTDEWFNLKEINQIENKLKKESYEYFLFAKNELSNNNLRFLSRLPEKDSFEIFDKSFLCVHGSPISNNDVIDSKRTDKEIEEMLKNVEEDVLLCGNSHQYFYKEINGKKIINVGSVGLPFDEIPKASFIVLDIRKDKDMETEFKRVDYDIENHLQIAEEKGFPSYKKYKNEIIEAKKY</sequence>
<dbReference type="PANTHER" id="PTHR42850:SF2">
    <property type="entry name" value="BLL5683 PROTEIN"/>
    <property type="match status" value="1"/>
</dbReference>
<dbReference type="Proteomes" id="UP000199322">
    <property type="component" value="Unassembled WGS sequence"/>
</dbReference>
<reference evidence="4 6" key="1">
    <citation type="submission" date="2016-10" db="EMBL/GenBank/DDBJ databases">
        <authorList>
            <person name="de Groot N.N."/>
        </authorList>
    </citation>
    <scope>NUCLEOTIDE SEQUENCE [LARGE SCALE GENOMIC DNA]</scope>
    <source>
        <strain evidence="4 6">WG14</strain>
    </source>
</reference>
<dbReference type="InterPro" id="IPR029052">
    <property type="entry name" value="Metallo-depent_PP-like"/>
</dbReference>
<evidence type="ECO:0000313" key="5">
    <source>
        <dbReference type="EMBL" id="TGG88766.1"/>
    </source>
</evidence>
<dbReference type="InterPro" id="IPR011152">
    <property type="entry name" value="Pesterase_MJ0912"/>
</dbReference>
<dbReference type="PIRSF" id="PIRSF000883">
    <property type="entry name" value="Pesterase_MJ0912"/>
    <property type="match status" value="1"/>
</dbReference>
<dbReference type="GO" id="GO:0005737">
    <property type="term" value="C:cytoplasm"/>
    <property type="evidence" value="ECO:0007669"/>
    <property type="project" value="TreeGrafter"/>
</dbReference>
<keyword evidence="6" id="KW-1185">Reference proteome</keyword>
<evidence type="ECO:0000256" key="1">
    <source>
        <dbReference type="ARBA" id="ARBA00008950"/>
    </source>
</evidence>
<name>A0A1G6KX59_9BACT</name>
<dbReference type="NCBIfam" id="TIGR00040">
    <property type="entry name" value="yfcE"/>
    <property type="match status" value="1"/>
</dbReference>
<dbReference type="GO" id="GO:0016791">
    <property type="term" value="F:phosphatase activity"/>
    <property type="evidence" value="ECO:0007669"/>
    <property type="project" value="TreeGrafter"/>
</dbReference>
<reference evidence="5 7" key="2">
    <citation type="submission" date="2019-04" db="EMBL/GenBank/DDBJ databases">
        <title>Draft genome sequence data and analysis of a Fermenting Bacterium, Geotoga petraea strain HO-Geo1, isolated from heavy-oil petroleum reservoir in Russia.</title>
        <authorList>
            <person name="Grouzdev D.S."/>
            <person name="Semenova E.M."/>
            <person name="Sokolova D.S."/>
            <person name="Tourova T.P."/>
            <person name="Poltaraus A.B."/>
            <person name="Nazina T.N."/>
        </authorList>
    </citation>
    <scope>NUCLEOTIDE SEQUENCE [LARGE SCALE GENOMIC DNA]</scope>
    <source>
        <strain evidence="5 7">HO-Geo1</strain>
    </source>
</reference>
<dbReference type="InterPro" id="IPR024654">
    <property type="entry name" value="Calcineurin-like_PHP_lpxH"/>
</dbReference>
<comment type="similarity">
    <text evidence="1 2">Belongs to the metallophosphoesterase superfamily. YfcE family.</text>
</comment>
<dbReference type="PANTHER" id="PTHR42850">
    <property type="entry name" value="METALLOPHOSPHOESTERASE"/>
    <property type="match status" value="1"/>
</dbReference>
<dbReference type="OrthoDB" id="9800565at2"/>
<proteinExistence type="inferred from homology"/>
<dbReference type="EMBL" id="SRME01000001">
    <property type="protein sequence ID" value="TGG88766.1"/>
    <property type="molecule type" value="Genomic_DNA"/>
</dbReference>
<organism evidence="4 6">
    <name type="scientific">Geotoga petraea</name>
    <dbReference type="NCBI Taxonomy" id="28234"/>
    <lineage>
        <taxon>Bacteria</taxon>
        <taxon>Thermotogati</taxon>
        <taxon>Thermotogota</taxon>
        <taxon>Thermotogae</taxon>
        <taxon>Petrotogales</taxon>
        <taxon>Petrotogaceae</taxon>
        <taxon>Geotoga</taxon>
    </lineage>
</organism>
<dbReference type="STRING" id="28234.SAMN04488588_0923"/>
<evidence type="ECO:0000313" key="6">
    <source>
        <dbReference type="Proteomes" id="UP000199322"/>
    </source>
</evidence>
<dbReference type="SUPFAM" id="SSF56300">
    <property type="entry name" value="Metallo-dependent phosphatases"/>
    <property type="match status" value="1"/>
</dbReference>
<dbReference type="EC" id="3.1.4.-" evidence="2"/>
<dbReference type="Pfam" id="PF12850">
    <property type="entry name" value="Metallophos_2"/>
    <property type="match status" value="1"/>
</dbReference>
<dbReference type="EMBL" id="FMYV01000003">
    <property type="protein sequence ID" value="SDC35564.1"/>
    <property type="molecule type" value="Genomic_DNA"/>
</dbReference>
<dbReference type="Gene3D" id="3.60.21.10">
    <property type="match status" value="1"/>
</dbReference>
<accession>A0A1G6KX59</accession>
<dbReference type="RefSeq" id="WP_091403185.1">
    <property type="nucleotide sequence ID" value="NZ_FMYV01000003.1"/>
</dbReference>
<dbReference type="CDD" id="cd00838">
    <property type="entry name" value="MPP_superfamily"/>
    <property type="match status" value="1"/>
</dbReference>
<dbReference type="AlphaFoldDB" id="A0A1G6KX59"/>
<dbReference type="InterPro" id="IPR000979">
    <property type="entry name" value="Phosphodiesterase_MJ0936/Vps29"/>
</dbReference>
<evidence type="ECO:0000256" key="2">
    <source>
        <dbReference type="RuleBase" id="RU362039"/>
    </source>
</evidence>
<evidence type="ECO:0000313" key="7">
    <source>
        <dbReference type="Proteomes" id="UP000297288"/>
    </source>
</evidence>
<dbReference type="GO" id="GO:0046872">
    <property type="term" value="F:metal ion binding"/>
    <property type="evidence" value="ECO:0007669"/>
    <property type="project" value="UniProtKB-KW"/>
</dbReference>
<comment type="cofactor">
    <cofactor evidence="2">
        <name>a divalent metal cation</name>
        <dbReference type="ChEBI" id="CHEBI:60240"/>
    </cofactor>
</comment>
<keyword evidence="2" id="KW-0479">Metal-binding</keyword>
<feature type="domain" description="Calcineurin-like phosphoesterase" evidence="3">
    <location>
        <begin position="1"/>
        <end position="197"/>
    </location>
</feature>
<evidence type="ECO:0000259" key="3">
    <source>
        <dbReference type="Pfam" id="PF12850"/>
    </source>
</evidence>
<gene>
    <name evidence="5" type="ORF">E4650_00790</name>
    <name evidence="4" type="ORF">SAMN04488588_0923</name>
</gene>
<dbReference type="Proteomes" id="UP000297288">
    <property type="component" value="Unassembled WGS sequence"/>
</dbReference>
<dbReference type="InterPro" id="IPR050126">
    <property type="entry name" value="Ap4A_hydrolase"/>
</dbReference>
<protein>
    <recommendedName>
        <fullName evidence="2">Phosphoesterase</fullName>
        <ecNumber evidence="2">3.1.4.-</ecNumber>
    </recommendedName>
</protein>